<dbReference type="InterPro" id="IPR029787">
    <property type="entry name" value="Nucleotide_cyclase"/>
</dbReference>
<evidence type="ECO:0000313" key="4">
    <source>
        <dbReference type="Proteomes" id="UP000679690"/>
    </source>
</evidence>
<keyword evidence="1" id="KW-0472">Membrane</keyword>
<feature type="transmembrane region" description="Helical" evidence="1">
    <location>
        <begin position="157"/>
        <end position="178"/>
    </location>
</feature>
<keyword evidence="1" id="KW-0812">Transmembrane</keyword>
<evidence type="ECO:0000256" key="1">
    <source>
        <dbReference type="SAM" id="Phobius"/>
    </source>
</evidence>
<proteinExistence type="predicted"/>
<keyword evidence="4" id="KW-1185">Reference proteome</keyword>
<dbReference type="NCBIfam" id="TIGR00254">
    <property type="entry name" value="GGDEF"/>
    <property type="match status" value="1"/>
</dbReference>
<dbReference type="SMART" id="SM00267">
    <property type="entry name" value="GGDEF"/>
    <property type="match status" value="1"/>
</dbReference>
<accession>A0ABS3UGE2</accession>
<dbReference type="Gene3D" id="3.30.70.270">
    <property type="match status" value="1"/>
</dbReference>
<feature type="transmembrane region" description="Helical" evidence="1">
    <location>
        <begin position="225"/>
        <end position="247"/>
    </location>
</feature>
<dbReference type="InterPro" id="IPR043128">
    <property type="entry name" value="Rev_trsase/Diguanyl_cyclase"/>
</dbReference>
<dbReference type="PANTHER" id="PTHR45138:SF9">
    <property type="entry name" value="DIGUANYLATE CYCLASE DGCM-RELATED"/>
    <property type="match status" value="1"/>
</dbReference>
<keyword evidence="1" id="KW-1133">Transmembrane helix</keyword>
<dbReference type="Proteomes" id="UP000679690">
    <property type="component" value="Unassembled WGS sequence"/>
</dbReference>
<dbReference type="Pfam" id="PF00990">
    <property type="entry name" value="GGDEF"/>
    <property type="match status" value="1"/>
</dbReference>
<feature type="transmembrane region" description="Helical" evidence="1">
    <location>
        <begin position="127"/>
        <end position="145"/>
    </location>
</feature>
<feature type="transmembrane region" description="Helical" evidence="1">
    <location>
        <begin position="98"/>
        <end position="115"/>
    </location>
</feature>
<organism evidence="3 4">
    <name type="scientific">Actinoplanes flavus</name>
    <dbReference type="NCBI Taxonomy" id="2820290"/>
    <lineage>
        <taxon>Bacteria</taxon>
        <taxon>Bacillati</taxon>
        <taxon>Actinomycetota</taxon>
        <taxon>Actinomycetes</taxon>
        <taxon>Micromonosporales</taxon>
        <taxon>Micromonosporaceae</taxon>
        <taxon>Actinoplanes</taxon>
    </lineage>
</organism>
<dbReference type="SUPFAM" id="SSF55073">
    <property type="entry name" value="Nucleotide cyclase"/>
    <property type="match status" value="1"/>
</dbReference>
<reference evidence="3 4" key="1">
    <citation type="submission" date="2021-03" db="EMBL/GenBank/DDBJ databases">
        <title>Actinoplanes flavus sp. nov., a novel actinomycete isolated from Coconut Palm rhizosphere soil.</title>
        <authorList>
            <person name="Luo X."/>
        </authorList>
    </citation>
    <scope>NUCLEOTIDE SEQUENCE [LARGE SCALE GENOMIC DNA]</scope>
    <source>
        <strain evidence="3 4">NEAU-H7</strain>
    </source>
</reference>
<feature type="transmembrane region" description="Helical" evidence="1">
    <location>
        <begin position="259"/>
        <end position="277"/>
    </location>
</feature>
<protein>
    <submittedName>
        <fullName evidence="3">GGDEF domain-containing protein</fullName>
    </submittedName>
</protein>
<dbReference type="InterPro" id="IPR000160">
    <property type="entry name" value="GGDEF_dom"/>
</dbReference>
<feature type="transmembrane region" description="Helical" evidence="1">
    <location>
        <begin position="190"/>
        <end position="213"/>
    </location>
</feature>
<feature type="transmembrane region" description="Helical" evidence="1">
    <location>
        <begin position="32"/>
        <end position="53"/>
    </location>
</feature>
<dbReference type="CDD" id="cd01949">
    <property type="entry name" value="GGDEF"/>
    <property type="match status" value="1"/>
</dbReference>
<feature type="transmembrane region" description="Helical" evidence="1">
    <location>
        <begin position="7"/>
        <end position="26"/>
    </location>
</feature>
<dbReference type="EMBL" id="JAGFNS010000002">
    <property type="protein sequence ID" value="MBO3736833.1"/>
    <property type="molecule type" value="Genomic_DNA"/>
</dbReference>
<name>A0ABS3UGE2_9ACTN</name>
<gene>
    <name evidence="3" type="ORF">J5X75_04785</name>
</gene>
<feature type="transmembrane region" description="Helical" evidence="1">
    <location>
        <begin position="65"/>
        <end position="86"/>
    </location>
</feature>
<dbReference type="PROSITE" id="PS50887">
    <property type="entry name" value="GGDEF"/>
    <property type="match status" value="1"/>
</dbReference>
<dbReference type="RefSeq" id="WP_208466036.1">
    <property type="nucleotide sequence ID" value="NZ_JAGFNS010000002.1"/>
</dbReference>
<evidence type="ECO:0000259" key="2">
    <source>
        <dbReference type="PROSITE" id="PS50887"/>
    </source>
</evidence>
<evidence type="ECO:0000313" key="3">
    <source>
        <dbReference type="EMBL" id="MBO3736833.1"/>
    </source>
</evidence>
<dbReference type="InterPro" id="IPR050469">
    <property type="entry name" value="Diguanylate_Cyclase"/>
</dbReference>
<comment type="caution">
    <text evidence="3">The sequence shown here is derived from an EMBL/GenBank/DDBJ whole genome shotgun (WGS) entry which is preliminary data.</text>
</comment>
<sequence length="498" mass="53675">MHRLSGLRAWVAWLLAGTLVTVGYLFVPVDHWLSWVIYDLFCVASVVVILLGIRRHRPAHRLPWLLFAAGLGLWNVGELMFTFYFYAGQELYPSPADIAYCAGVPLLITASLLLVRGRARGSDRSSLIDASIVSTGVTLLGWVYVIGPLADDPTLSLAELAISVTYPACDLLLLCIAIRLLTLPGARTGSYWLITGALVSVLVADTVFTTLISVGGQESSVVADVFWMLTYLLWSAAALHPGMARLADRQPARAVTLTWRRLAVLGAASLLAPAVLAEQGVNESTSIDWAPITLGAIVLFLLVITRMGLLIRQTLTQADQLAVLANRDALTGIANRRCWDDSLPERLREAQRTGRPVTVALLDLDHFKRYNDTHGHPAGDALLHAAASAWQAALRPGDLLARYGGEEFGLVLDGLERDDAALLVEYLRQVTPLGQTVSVGVAIWDGTETVSELAGRADAALYAAKAAGRDTIVFAPSPSTAPVDEAAVDRPSTRATMR</sequence>
<feature type="domain" description="GGDEF" evidence="2">
    <location>
        <begin position="355"/>
        <end position="477"/>
    </location>
</feature>
<feature type="transmembrane region" description="Helical" evidence="1">
    <location>
        <begin position="289"/>
        <end position="311"/>
    </location>
</feature>
<dbReference type="PANTHER" id="PTHR45138">
    <property type="entry name" value="REGULATORY COMPONENTS OF SENSORY TRANSDUCTION SYSTEM"/>
    <property type="match status" value="1"/>
</dbReference>